<dbReference type="Pfam" id="PF00218">
    <property type="entry name" value="IGPS"/>
    <property type="match status" value="1"/>
</dbReference>
<sequence>MSILRKIIEAKRDELGERKRKTPLSVLQTQLAEAPETRPFAAALKRETGEPIRLIAELKKASPSKGIFRSDFDAEKILLAYEQSPASALSILTDEKFFLGSLDNLLLARQITTKPLLRKDFIIDPYQLYEAKVYGADAVLLIVAALDDAKLKELLSLASELGMDALVEVHTETELERAMEAGAKLIGINNRNLQTFEVDLSTTLRLRKLIPNSCVVVSESGIETREHVKALEDAGVDAILVGEALIRSDDPKAKAKELLGISN</sequence>
<gene>
    <name evidence="8" type="primary">trpC</name>
    <name evidence="10" type="ORF">M2350_000682</name>
</gene>
<evidence type="ECO:0000256" key="8">
    <source>
        <dbReference type="HAMAP-Rule" id="MF_00134"/>
    </source>
</evidence>
<evidence type="ECO:0000256" key="2">
    <source>
        <dbReference type="ARBA" id="ARBA00004696"/>
    </source>
</evidence>
<evidence type="ECO:0000256" key="1">
    <source>
        <dbReference type="ARBA" id="ARBA00001633"/>
    </source>
</evidence>
<evidence type="ECO:0000256" key="3">
    <source>
        <dbReference type="ARBA" id="ARBA00022605"/>
    </source>
</evidence>
<name>A0ABT2EKA6_9BACT</name>
<dbReference type="EC" id="4.1.1.48" evidence="8"/>
<keyword evidence="6 8" id="KW-0057">Aromatic amino acid biosynthesis</keyword>
<dbReference type="Gene3D" id="3.20.20.70">
    <property type="entry name" value="Aldolase class I"/>
    <property type="match status" value="1"/>
</dbReference>
<keyword evidence="3 8" id="KW-0028">Amino-acid biosynthesis</keyword>
<dbReference type="PANTHER" id="PTHR22854:SF2">
    <property type="entry name" value="INDOLE-3-GLYCEROL-PHOSPHATE SYNTHASE"/>
    <property type="match status" value="1"/>
</dbReference>
<evidence type="ECO:0000313" key="11">
    <source>
        <dbReference type="Proteomes" id="UP001204798"/>
    </source>
</evidence>
<feature type="domain" description="Indole-3-glycerol phosphate synthase" evidence="9">
    <location>
        <begin position="4"/>
        <end position="258"/>
    </location>
</feature>
<evidence type="ECO:0000256" key="6">
    <source>
        <dbReference type="ARBA" id="ARBA00023141"/>
    </source>
</evidence>
<proteinExistence type="inferred from homology"/>
<keyword evidence="5 8" id="KW-0822">Tryptophan biosynthesis</keyword>
<keyword evidence="11" id="KW-1185">Reference proteome</keyword>
<dbReference type="PANTHER" id="PTHR22854">
    <property type="entry name" value="TRYPTOPHAN BIOSYNTHESIS PROTEIN"/>
    <property type="match status" value="1"/>
</dbReference>
<evidence type="ECO:0000256" key="4">
    <source>
        <dbReference type="ARBA" id="ARBA00022793"/>
    </source>
</evidence>
<evidence type="ECO:0000259" key="9">
    <source>
        <dbReference type="Pfam" id="PF00218"/>
    </source>
</evidence>
<dbReference type="CDD" id="cd00331">
    <property type="entry name" value="IGPS"/>
    <property type="match status" value="1"/>
</dbReference>
<dbReference type="GO" id="GO:0004425">
    <property type="term" value="F:indole-3-glycerol-phosphate synthase activity"/>
    <property type="evidence" value="ECO:0007669"/>
    <property type="project" value="UniProtKB-EC"/>
</dbReference>
<organism evidence="10 11">
    <name type="scientific">Candidatus Fervidibacter sacchari</name>
    <dbReference type="NCBI Taxonomy" id="1448929"/>
    <lineage>
        <taxon>Bacteria</taxon>
        <taxon>Candidatus Fervidibacterota</taxon>
        <taxon>Candidatus Fervidibacter</taxon>
    </lineage>
</organism>
<dbReference type="InterPro" id="IPR013798">
    <property type="entry name" value="Indole-3-glycerol_P_synth_dom"/>
</dbReference>
<dbReference type="HAMAP" id="MF_00134_B">
    <property type="entry name" value="IGPS_B"/>
    <property type="match status" value="1"/>
</dbReference>
<accession>A0ABT2EKA6</accession>
<evidence type="ECO:0000256" key="7">
    <source>
        <dbReference type="ARBA" id="ARBA00023239"/>
    </source>
</evidence>
<comment type="pathway">
    <text evidence="2 8">Amino-acid biosynthesis; L-tryptophan biosynthesis; L-tryptophan from chorismate: step 4/5.</text>
</comment>
<protein>
    <recommendedName>
        <fullName evidence="8">Indole-3-glycerol phosphate synthase</fullName>
        <shortName evidence="8">IGPS</shortName>
        <ecNumber evidence="8">4.1.1.48</ecNumber>
    </recommendedName>
</protein>
<dbReference type="NCBIfam" id="NF001377">
    <property type="entry name" value="PRK00278.2-4"/>
    <property type="match status" value="1"/>
</dbReference>
<comment type="similarity">
    <text evidence="8">Belongs to the TrpC family.</text>
</comment>
<comment type="caution">
    <text evidence="10">The sequence shown here is derived from an EMBL/GenBank/DDBJ whole genome shotgun (WGS) entry which is preliminary data.</text>
</comment>
<comment type="catalytic activity">
    <reaction evidence="1 8">
        <text>1-(2-carboxyphenylamino)-1-deoxy-D-ribulose 5-phosphate + H(+) = (1S,2R)-1-C-(indol-3-yl)glycerol 3-phosphate + CO2 + H2O</text>
        <dbReference type="Rhea" id="RHEA:23476"/>
        <dbReference type="ChEBI" id="CHEBI:15377"/>
        <dbReference type="ChEBI" id="CHEBI:15378"/>
        <dbReference type="ChEBI" id="CHEBI:16526"/>
        <dbReference type="ChEBI" id="CHEBI:58613"/>
        <dbReference type="ChEBI" id="CHEBI:58866"/>
        <dbReference type="EC" id="4.1.1.48"/>
    </reaction>
</comment>
<dbReference type="EMBL" id="JANUCP010000001">
    <property type="protein sequence ID" value="MCS3918285.1"/>
    <property type="molecule type" value="Genomic_DNA"/>
</dbReference>
<dbReference type="SUPFAM" id="SSF51366">
    <property type="entry name" value="Ribulose-phoshate binding barrel"/>
    <property type="match status" value="1"/>
</dbReference>
<dbReference type="InterPro" id="IPR001468">
    <property type="entry name" value="Indole-3-GlycerolPSynthase_CS"/>
</dbReference>
<dbReference type="InterPro" id="IPR011060">
    <property type="entry name" value="RibuloseP-bd_barrel"/>
</dbReference>
<dbReference type="PROSITE" id="PS00614">
    <property type="entry name" value="IGPS"/>
    <property type="match status" value="1"/>
</dbReference>
<reference evidence="10 11" key="1">
    <citation type="submission" date="2022-08" db="EMBL/GenBank/DDBJ databases">
        <title>Bacterial and archaeal communities from various locations to study Microbial Dark Matter (Phase II).</title>
        <authorList>
            <person name="Stepanauskas R."/>
        </authorList>
    </citation>
    <scope>NUCLEOTIDE SEQUENCE [LARGE SCALE GENOMIC DNA]</scope>
    <source>
        <strain evidence="10 11">PD1</strain>
    </source>
</reference>
<dbReference type="RefSeq" id="WP_259093922.1">
    <property type="nucleotide sequence ID" value="NZ_CP130454.1"/>
</dbReference>
<dbReference type="InterPro" id="IPR045186">
    <property type="entry name" value="Indole-3-glycerol_P_synth"/>
</dbReference>
<evidence type="ECO:0000313" key="10">
    <source>
        <dbReference type="EMBL" id="MCS3918285.1"/>
    </source>
</evidence>
<keyword evidence="7 8" id="KW-0456">Lyase</keyword>
<dbReference type="Proteomes" id="UP001204798">
    <property type="component" value="Unassembled WGS sequence"/>
</dbReference>
<keyword evidence="4 8" id="KW-0210">Decarboxylase</keyword>
<evidence type="ECO:0000256" key="5">
    <source>
        <dbReference type="ARBA" id="ARBA00022822"/>
    </source>
</evidence>
<dbReference type="InterPro" id="IPR013785">
    <property type="entry name" value="Aldolase_TIM"/>
</dbReference>